<evidence type="ECO:0000313" key="1">
    <source>
        <dbReference type="EMBL" id="RRT75783.1"/>
    </source>
</evidence>
<evidence type="ECO:0000313" key="2">
    <source>
        <dbReference type="Proteomes" id="UP000287651"/>
    </source>
</evidence>
<comment type="caution">
    <text evidence="1">The sequence shown here is derived from an EMBL/GenBank/DDBJ whole genome shotgun (WGS) entry which is preliminary data.</text>
</comment>
<accession>A0A427AHP2</accession>
<protein>
    <submittedName>
        <fullName evidence="1">Uncharacterized protein</fullName>
    </submittedName>
</protein>
<name>A0A427AHP2_ENSVE</name>
<organism evidence="1 2">
    <name type="scientific">Ensete ventricosum</name>
    <name type="common">Abyssinian banana</name>
    <name type="synonym">Musa ensete</name>
    <dbReference type="NCBI Taxonomy" id="4639"/>
    <lineage>
        <taxon>Eukaryota</taxon>
        <taxon>Viridiplantae</taxon>
        <taxon>Streptophyta</taxon>
        <taxon>Embryophyta</taxon>
        <taxon>Tracheophyta</taxon>
        <taxon>Spermatophyta</taxon>
        <taxon>Magnoliopsida</taxon>
        <taxon>Liliopsida</taxon>
        <taxon>Zingiberales</taxon>
        <taxon>Musaceae</taxon>
        <taxon>Ensete</taxon>
    </lineage>
</organism>
<dbReference type="AlphaFoldDB" id="A0A427AHP2"/>
<sequence length="113" mass="11722">MRHDLPPRHHGSRYNLHAPAALSITLTASSSHPCANGGGPLRAAVGSRPLQLGCGRHSHLLLAATLAGLAVIGRPCKGAGHGLPPLQVAWLWSAALVEDLAMVDRPLSLLLSP</sequence>
<dbReference type="EMBL" id="AMZH03002380">
    <property type="protein sequence ID" value="RRT75783.1"/>
    <property type="molecule type" value="Genomic_DNA"/>
</dbReference>
<proteinExistence type="predicted"/>
<gene>
    <name evidence="1" type="ORF">B296_00005896</name>
</gene>
<dbReference type="Proteomes" id="UP000287651">
    <property type="component" value="Unassembled WGS sequence"/>
</dbReference>
<reference evidence="1 2" key="1">
    <citation type="journal article" date="2014" name="Agronomy (Basel)">
        <title>A Draft Genome Sequence for Ensete ventricosum, the Drought-Tolerant Tree Against Hunger.</title>
        <authorList>
            <person name="Harrison J."/>
            <person name="Moore K.A."/>
            <person name="Paszkiewicz K."/>
            <person name="Jones T."/>
            <person name="Grant M."/>
            <person name="Ambacheew D."/>
            <person name="Muzemil S."/>
            <person name="Studholme D.J."/>
        </authorList>
    </citation>
    <scope>NUCLEOTIDE SEQUENCE [LARGE SCALE GENOMIC DNA]</scope>
</reference>